<evidence type="ECO:0000256" key="1">
    <source>
        <dbReference type="ARBA" id="ARBA00012513"/>
    </source>
</evidence>
<feature type="region of interest" description="Disordered" evidence="11">
    <location>
        <begin position="36"/>
        <end position="88"/>
    </location>
</feature>
<evidence type="ECO:0000256" key="11">
    <source>
        <dbReference type="SAM" id="MobiDB-lite"/>
    </source>
</evidence>
<evidence type="ECO:0000256" key="5">
    <source>
        <dbReference type="ARBA" id="ARBA00022741"/>
    </source>
</evidence>
<dbReference type="FunFam" id="1.10.510.10:FF:000024">
    <property type="entry name" value="Probable serine/threonine-protein kinase cot-1"/>
    <property type="match status" value="1"/>
</dbReference>
<dbReference type="InterPro" id="IPR050236">
    <property type="entry name" value="Ser_Thr_kinase_AGC"/>
</dbReference>
<dbReference type="Proteomes" id="UP000008743">
    <property type="component" value="Unassembled WGS sequence"/>
</dbReference>
<evidence type="ECO:0000313" key="14">
    <source>
        <dbReference type="EMBL" id="KJE94749.1"/>
    </source>
</evidence>
<dbReference type="FunFam" id="3.30.200.20:FF:000109">
    <property type="entry name" value="Non-specific serine/threonine protein kinase"/>
    <property type="match status" value="1"/>
</dbReference>
<gene>
    <name evidence="14" type="ORF">CAOG_005338</name>
</gene>
<dbReference type="GO" id="GO:0004674">
    <property type="term" value="F:protein serine/threonine kinase activity"/>
    <property type="evidence" value="ECO:0007669"/>
    <property type="project" value="UniProtKB-KW"/>
</dbReference>
<evidence type="ECO:0000259" key="12">
    <source>
        <dbReference type="PROSITE" id="PS50011"/>
    </source>
</evidence>
<dbReference type="PROSITE" id="PS00108">
    <property type="entry name" value="PROTEIN_KINASE_ST"/>
    <property type="match status" value="1"/>
</dbReference>
<dbReference type="STRING" id="595528.A0A0D2X3R1"/>
<dbReference type="eggNOG" id="KOG0605">
    <property type="taxonomic scope" value="Eukaryota"/>
</dbReference>
<comment type="catalytic activity">
    <reaction evidence="9">
        <text>L-seryl-[protein] + ATP = O-phospho-L-seryl-[protein] + ADP + H(+)</text>
        <dbReference type="Rhea" id="RHEA:17989"/>
        <dbReference type="Rhea" id="RHEA-COMP:9863"/>
        <dbReference type="Rhea" id="RHEA-COMP:11604"/>
        <dbReference type="ChEBI" id="CHEBI:15378"/>
        <dbReference type="ChEBI" id="CHEBI:29999"/>
        <dbReference type="ChEBI" id="CHEBI:30616"/>
        <dbReference type="ChEBI" id="CHEBI:83421"/>
        <dbReference type="ChEBI" id="CHEBI:456216"/>
        <dbReference type="EC" id="2.7.11.1"/>
    </reaction>
</comment>
<dbReference type="OMA" id="KLRVDQF"/>
<proteinExistence type="predicted"/>
<dbReference type="GO" id="GO:0035556">
    <property type="term" value="P:intracellular signal transduction"/>
    <property type="evidence" value="ECO:0007669"/>
    <property type="project" value="TreeGrafter"/>
</dbReference>
<name>A0A0D2X3R1_CAPO3</name>
<feature type="domain" description="Protein kinase" evidence="12">
    <location>
        <begin position="217"/>
        <end position="522"/>
    </location>
</feature>
<evidence type="ECO:0000256" key="10">
    <source>
        <dbReference type="PROSITE-ProRule" id="PRU10141"/>
    </source>
</evidence>
<keyword evidence="6 14" id="KW-0418">Kinase</keyword>
<dbReference type="PANTHER" id="PTHR24356:SF417">
    <property type="entry name" value="CELL CYCLE PROTEIN KINASE DBF2-RELATED"/>
    <property type="match status" value="1"/>
</dbReference>
<evidence type="ECO:0000256" key="3">
    <source>
        <dbReference type="ARBA" id="ARBA00022553"/>
    </source>
</evidence>
<dbReference type="SMART" id="SM00220">
    <property type="entry name" value="S_TKc"/>
    <property type="match status" value="1"/>
</dbReference>
<dbReference type="GO" id="GO:0005815">
    <property type="term" value="C:microtubule organizing center"/>
    <property type="evidence" value="ECO:0007669"/>
    <property type="project" value="UniProtKB-ARBA"/>
</dbReference>
<sequence length="600" mass="67659">MSKPLAPTKRLSPTTSHESSVLNVAAMLASTHIDDGTASAVSSKQQQATMRVLHKERGAENEPTASSTKLKPSSDRAGDTTYQDDEDNYDDAFCMDDDDEDADAHAEALHQQVAARLQANLASVANTSNAVAAAPARRRVKVSTADMCTAANVYFLDYYRDLFTYLAKRKQRTDTLKSFIASGKMPRAQIESETARHRSKESDFLRKRRTRMHLGDFQVYAQIGQGGYGSVFLAQKKDTAEICAVKKMRKDVLIARDEVHHIRNERNVLAATNSPWLIKLLYSFQDRSDIYFVMEYIPGGDMRTLLTQSGILRHEHARFYIMEVLMCVSSLHQLGFIHRDLKPENFLVDSSGHLKLTDFGLAKGTLSEAHISNMREKLEAAQKYAETHELATLHLTAKEKRAMYQSVRSEDRSKAYSIVGSPDYMPPEMLKGESYDLLVDYWAIGCMLFEFLAGYPPFAARTLEEVWANIYKWEQTLQRPIYTGVDEEFNLTDNAWSFITKLLCGHQVRWSRPSQIKVHPFFENSDWDSLRESTPPFTPELKDKLDVSYFDKFDPADIDTTTPSSASPSEGEAHLFAGVTFKGRKGKHFDVPAPSSFASS</sequence>
<dbReference type="RefSeq" id="XP_004347023.1">
    <property type="nucleotide sequence ID" value="XM_004346973.2"/>
</dbReference>
<feature type="domain" description="AGC-kinase C-terminal" evidence="13">
    <location>
        <begin position="523"/>
        <end position="591"/>
    </location>
</feature>
<dbReference type="Pfam" id="PF00069">
    <property type="entry name" value="Pkinase"/>
    <property type="match status" value="2"/>
</dbReference>
<dbReference type="InterPro" id="IPR000961">
    <property type="entry name" value="AGC-kinase_C"/>
</dbReference>
<dbReference type="InterPro" id="IPR008271">
    <property type="entry name" value="Ser/Thr_kinase_AS"/>
</dbReference>
<dbReference type="Gene3D" id="3.30.200.20">
    <property type="entry name" value="Phosphorylase Kinase, domain 1"/>
    <property type="match status" value="1"/>
</dbReference>
<dbReference type="PROSITE" id="PS50011">
    <property type="entry name" value="PROTEIN_KINASE_DOM"/>
    <property type="match status" value="1"/>
</dbReference>
<evidence type="ECO:0000256" key="6">
    <source>
        <dbReference type="ARBA" id="ARBA00022777"/>
    </source>
</evidence>
<keyword evidence="5 10" id="KW-0547">Nucleotide-binding</keyword>
<dbReference type="SMART" id="SM00133">
    <property type="entry name" value="S_TK_X"/>
    <property type="match status" value="1"/>
</dbReference>
<dbReference type="InParanoid" id="A0A0D2X3R1"/>
<keyword evidence="2" id="KW-0723">Serine/threonine-protein kinase</keyword>
<evidence type="ECO:0000256" key="7">
    <source>
        <dbReference type="ARBA" id="ARBA00022840"/>
    </source>
</evidence>
<comment type="catalytic activity">
    <reaction evidence="8">
        <text>L-threonyl-[protein] + ATP = O-phospho-L-threonyl-[protein] + ADP + H(+)</text>
        <dbReference type="Rhea" id="RHEA:46608"/>
        <dbReference type="Rhea" id="RHEA-COMP:11060"/>
        <dbReference type="Rhea" id="RHEA-COMP:11605"/>
        <dbReference type="ChEBI" id="CHEBI:15378"/>
        <dbReference type="ChEBI" id="CHEBI:30013"/>
        <dbReference type="ChEBI" id="CHEBI:30616"/>
        <dbReference type="ChEBI" id="CHEBI:61977"/>
        <dbReference type="ChEBI" id="CHEBI:456216"/>
        <dbReference type="EC" id="2.7.11.1"/>
    </reaction>
</comment>
<dbReference type="EMBL" id="KE346367">
    <property type="protein sequence ID" value="KJE94749.1"/>
    <property type="molecule type" value="Genomic_DNA"/>
</dbReference>
<evidence type="ECO:0000256" key="9">
    <source>
        <dbReference type="ARBA" id="ARBA00048679"/>
    </source>
</evidence>
<keyword evidence="15" id="KW-1185">Reference proteome</keyword>
<reference evidence="15" key="1">
    <citation type="submission" date="2011-02" db="EMBL/GenBank/DDBJ databases">
        <title>The Genome Sequence of Capsaspora owczarzaki ATCC 30864.</title>
        <authorList>
            <person name="Russ C."/>
            <person name="Cuomo C."/>
            <person name="Burger G."/>
            <person name="Gray M.W."/>
            <person name="Holland P.W.H."/>
            <person name="King N."/>
            <person name="Lang F.B.F."/>
            <person name="Roger A.J."/>
            <person name="Ruiz-Trillo I."/>
            <person name="Young S.K."/>
            <person name="Zeng Q."/>
            <person name="Gargeya S."/>
            <person name="Alvarado L."/>
            <person name="Berlin A."/>
            <person name="Chapman S.B."/>
            <person name="Chen Z."/>
            <person name="Freedman E."/>
            <person name="Gellesch M."/>
            <person name="Goldberg J."/>
            <person name="Griggs A."/>
            <person name="Gujja S."/>
            <person name="Heilman E."/>
            <person name="Heiman D."/>
            <person name="Howarth C."/>
            <person name="Mehta T."/>
            <person name="Neiman D."/>
            <person name="Pearson M."/>
            <person name="Roberts A."/>
            <person name="Saif S."/>
            <person name="Shea T."/>
            <person name="Shenoy N."/>
            <person name="Sisk P."/>
            <person name="Stolte C."/>
            <person name="Sykes S."/>
            <person name="White J."/>
            <person name="Yandava C."/>
            <person name="Haas B."/>
            <person name="Nusbaum C."/>
            <person name="Birren B."/>
        </authorList>
    </citation>
    <scope>NUCLEOTIDE SEQUENCE</scope>
    <source>
        <strain evidence="15">ATCC 30864</strain>
    </source>
</reference>
<dbReference type="AlphaFoldDB" id="A0A0D2X3R1"/>
<evidence type="ECO:0000256" key="2">
    <source>
        <dbReference type="ARBA" id="ARBA00022527"/>
    </source>
</evidence>
<dbReference type="FunCoup" id="A0A0D2X3R1">
    <property type="interactions" value="88"/>
</dbReference>
<accession>A0A0D2X3R1</accession>
<evidence type="ECO:0000256" key="4">
    <source>
        <dbReference type="ARBA" id="ARBA00022679"/>
    </source>
</evidence>
<keyword evidence="7 10" id="KW-0067">ATP-binding</keyword>
<feature type="binding site" evidence="10">
    <location>
        <position position="247"/>
    </location>
    <ligand>
        <name>ATP</name>
        <dbReference type="ChEBI" id="CHEBI:30616"/>
    </ligand>
</feature>
<evidence type="ECO:0000259" key="13">
    <source>
        <dbReference type="PROSITE" id="PS51285"/>
    </source>
</evidence>
<feature type="compositionally biased region" description="Polar residues" evidence="11">
    <location>
        <begin position="39"/>
        <end position="49"/>
    </location>
</feature>
<protein>
    <recommendedName>
        <fullName evidence="1">non-specific serine/threonine protein kinase</fullName>
        <ecNumber evidence="1">2.7.11.1</ecNumber>
    </recommendedName>
</protein>
<dbReference type="PhylomeDB" id="A0A0D2X3R1"/>
<keyword evidence="4" id="KW-0808">Transferase</keyword>
<dbReference type="InterPro" id="IPR017441">
    <property type="entry name" value="Protein_kinase_ATP_BS"/>
</dbReference>
<dbReference type="GO" id="GO:0007010">
    <property type="term" value="P:cytoskeleton organization"/>
    <property type="evidence" value="ECO:0007669"/>
    <property type="project" value="UniProtKB-ARBA"/>
</dbReference>
<dbReference type="Gene3D" id="1.10.510.10">
    <property type="entry name" value="Transferase(Phosphotransferase) domain 1"/>
    <property type="match status" value="1"/>
</dbReference>
<dbReference type="GO" id="GO:0005524">
    <property type="term" value="F:ATP binding"/>
    <property type="evidence" value="ECO:0007669"/>
    <property type="project" value="UniProtKB-UniRule"/>
</dbReference>
<evidence type="ECO:0000256" key="8">
    <source>
        <dbReference type="ARBA" id="ARBA00047899"/>
    </source>
</evidence>
<dbReference type="PANTHER" id="PTHR24356">
    <property type="entry name" value="SERINE/THREONINE-PROTEIN KINASE"/>
    <property type="match status" value="1"/>
</dbReference>
<dbReference type="CDD" id="cd21776">
    <property type="entry name" value="MobB_Sid2p-like"/>
    <property type="match status" value="1"/>
</dbReference>
<dbReference type="CDD" id="cd05600">
    <property type="entry name" value="STKc_Sid2p_like"/>
    <property type="match status" value="1"/>
</dbReference>
<dbReference type="SUPFAM" id="SSF56112">
    <property type="entry name" value="Protein kinase-like (PK-like)"/>
    <property type="match status" value="1"/>
</dbReference>
<evidence type="ECO:0000313" key="15">
    <source>
        <dbReference type="Proteomes" id="UP000008743"/>
    </source>
</evidence>
<keyword evidence="3" id="KW-0597">Phosphoprotein</keyword>
<dbReference type="PROSITE" id="PS51285">
    <property type="entry name" value="AGC_KINASE_CTER"/>
    <property type="match status" value="1"/>
</dbReference>
<dbReference type="InterPro" id="IPR011009">
    <property type="entry name" value="Kinase-like_dom_sf"/>
</dbReference>
<organism evidence="14 15">
    <name type="scientific">Capsaspora owczarzaki (strain ATCC 30864)</name>
    <dbReference type="NCBI Taxonomy" id="595528"/>
    <lineage>
        <taxon>Eukaryota</taxon>
        <taxon>Filasterea</taxon>
        <taxon>Capsaspora</taxon>
    </lineage>
</organism>
<dbReference type="EC" id="2.7.11.1" evidence="1"/>
<dbReference type="InterPro" id="IPR000719">
    <property type="entry name" value="Prot_kinase_dom"/>
</dbReference>
<dbReference type="PROSITE" id="PS00107">
    <property type="entry name" value="PROTEIN_KINASE_ATP"/>
    <property type="match status" value="1"/>
</dbReference>
<dbReference type="OrthoDB" id="18472at2759"/>